<dbReference type="HOGENOM" id="CLU_016902_12_1_1"/>
<organism evidence="3 4">
    <name type="scientific">Hyaloperonospora arabidopsidis (strain Emoy2)</name>
    <name type="common">Downy mildew agent</name>
    <name type="synonym">Peronospora arabidopsidis</name>
    <dbReference type="NCBI Taxonomy" id="559515"/>
    <lineage>
        <taxon>Eukaryota</taxon>
        <taxon>Sar</taxon>
        <taxon>Stramenopiles</taxon>
        <taxon>Oomycota</taxon>
        <taxon>Peronosporomycetes</taxon>
        <taxon>Peronosporales</taxon>
        <taxon>Peronosporaceae</taxon>
        <taxon>Hyaloperonospora</taxon>
    </lineage>
</organism>
<keyword evidence="4" id="KW-1185">Reference proteome</keyword>
<sequence length="505" mass="56465">MANDAPPPSKKLRRKQEKAQWLADRKALQSATGSNKSSRKRRNQRQSHLSANIELVPIVHCQPCSSTKCTHRFAGRACVLRSINPYVHRFSLFVKGRWVGSSVGEVLTREFPTLSATYSVRAVQLGLVRVNGSEASLDLVLNSGDFFEHWKHRHEPSVHCPVLEKGGQKLGIELLMTTTTSLSLTWVQFETNEVMVVHKPSGIPVHPTGSYHFNSLVQILQHERRKAAQGETLELLFPVHRLDRLTSGLLLLAKSVEKARSLSAELTAASSVEGLESRLVQKYYVARVTGEFPQVEATSAWAHVEGVSSGLVKIEAVENGYWRVTAPIGLKTPRQGHVRCVTEVSGAKSCVTFMRRRGKAVDGQSIVECRLVTGRTHQIRVHLQHLGFPIVNDPLYGGVAIKSSRSETLDYPAGTVEVAVQVMGNGYECSYTGMKKPAEDDDRDKEERCIRACEICIGAMQEKRLGEVEETDVLWLHSYRYESPSWSYEVPLPRWAYLHEGEHEI</sequence>
<dbReference type="GO" id="GO:0000455">
    <property type="term" value="P:enzyme-directed rRNA pseudouridine synthesis"/>
    <property type="evidence" value="ECO:0007669"/>
    <property type="project" value="TreeGrafter"/>
</dbReference>
<dbReference type="GO" id="GO:0003723">
    <property type="term" value="F:RNA binding"/>
    <property type="evidence" value="ECO:0007669"/>
    <property type="project" value="InterPro"/>
</dbReference>
<dbReference type="Gene3D" id="3.30.2350.10">
    <property type="entry name" value="Pseudouridine synthase"/>
    <property type="match status" value="1"/>
</dbReference>
<dbReference type="GO" id="GO:0009982">
    <property type="term" value="F:pseudouridine synthase activity"/>
    <property type="evidence" value="ECO:0007669"/>
    <property type="project" value="InterPro"/>
</dbReference>
<dbReference type="InterPro" id="IPR006145">
    <property type="entry name" value="PsdUridine_synth_RsuA/RluA"/>
</dbReference>
<dbReference type="InterPro" id="IPR020103">
    <property type="entry name" value="PsdUridine_synth_cat_dom_sf"/>
</dbReference>
<dbReference type="VEuPathDB" id="FungiDB:HpaG814467"/>
<dbReference type="OMA" id="IRACEIC"/>
<dbReference type="STRING" id="559515.M4C5T8"/>
<name>M4C5T8_HYAAE</name>
<accession>M4C5T8</accession>
<feature type="region of interest" description="Disordered" evidence="1">
    <location>
        <begin position="1"/>
        <end position="46"/>
    </location>
</feature>
<evidence type="ECO:0000256" key="1">
    <source>
        <dbReference type="SAM" id="MobiDB-lite"/>
    </source>
</evidence>
<dbReference type="InterPro" id="IPR050188">
    <property type="entry name" value="RluA_PseudoU_synthase"/>
</dbReference>
<dbReference type="EnsemblProtists" id="HpaT814467">
    <property type="protein sequence ID" value="HpaP814467"/>
    <property type="gene ID" value="HpaG814467"/>
</dbReference>
<proteinExistence type="predicted"/>
<dbReference type="EMBL" id="JH598456">
    <property type="status" value="NOT_ANNOTATED_CDS"/>
    <property type="molecule type" value="Genomic_DNA"/>
</dbReference>
<reference evidence="3" key="2">
    <citation type="submission" date="2015-06" db="UniProtKB">
        <authorList>
            <consortium name="EnsemblProtists"/>
        </authorList>
    </citation>
    <scope>IDENTIFICATION</scope>
    <source>
        <strain evidence="3">Emoy2</strain>
    </source>
</reference>
<dbReference type="InterPro" id="IPR006224">
    <property type="entry name" value="PsdUridine_synth_RluA-like_CS"/>
</dbReference>
<evidence type="ECO:0000313" key="4">
    <source>
        <dbReference type="Proteomes" id="UP000011713"/>
    </source>
</evidence>
<evidence type="ECO:0000313" key="3">
    <source>
        <dbReference type="EnsemblProtists" id="HpaP814467"/>
    </source>
</evidence>
<dbReference type="AlphaFoldDB" id="M4C5T8"/>
<reference evidence="4" key="1">
    <citation type="journal article" date="2010" name="Science">
        <title>Signatures of adaptation to obligate biotrophy in the Hyaloperonospora arabidopsidis genome.</title>
        <authorList>
            <person name="Baxter L."/>
            <person name="Tripathy S."/>
            <person name="Ishaque N."/>
            <person name="Boot N."/>
            <person name="Cabral A."/>
            <person name="Kemen E."/>
            <person name="Thines M."/>
            <person name="Ah-Fong A."/>
            <person name="Anderson R."/>
            <person name="Badejoko W."/>
            <person name="Bittner-Eddy P."/>
            <person name="Boore J.L."/>
            <person name="Chibucos M.C."/>
            <person name="Coates M."/>
            <person name="Dehal P."/>
            <person name="Delehaunty K."/>
            <person name="Dong S."/>
            <person name="Downton P."/>
            <person name="Dumas B."/>
            <person name="Fabro G."/>
            <person name="Fronick C."/>
            <person name="Fuerstenberg S.I."/>
            <person name="Fulton L."/>
            <person name="Gaulin E."/>
            <person name="Govers F."/>
            <person name="Hughes L."/>
            <person name="Humphray S."/>
            <person name="Jiang R.H."/>
            <person name="Judelson H."/>
            <person name="Kamoun S."/>
            <person name="Kyung K."/>
            <person name="Meijer H."/>
            <person name="Minx P."/>
            <person name="Morris P."/>
            <person name="Nelson J."/>
            <person name="Phuntumart V."/>
            <person name="Qutob D."/>
            <person name="Rehmany A."/>
            <person name="Rougon-Cardoso A."/>
            <person name="Ryden P."/>
            <person name="Torto-Alalibo T."/>
            <person name="Studholme D."/>
            <person name="Wang Y."/>
            <person name="Win J."/>
            <person name="Wood J."/>
            <person name="Clifton S.W."/>
            <person name="Rogers J."/>
            <person name="Van den Ackerveken G."/>
            <person name="Jones J.D."/>
            <person name="McDowell J.M."/>
            <person name="Beynon J."/>
            <person name="Tyler B.M."/>
        </authorList>
    </citation>
    <scope>NUCLEOTIDE SEQUENCE [LARGE SCALE GENOMIC DNA]</scope>
    <source>
        <strain evidence="4">Emoy2</strain>
    </source>
</reference>
<dbReference type="Proteomes" id="UP000011713">
    <property type="component" value="Unassembled WGS sequence"/>
</dbReference>
<dbReference type="PROSITE" id="PS01129">
    <property type="entry name" value="PSI_RLU"/>
    <property type="match status" value="1"/>
</dbReference>
<dbReference type="SUPFAM" id="SSF55120">
    <property type="entry name" value="Pseudouridine synthase"/>
    <property type="match status" value="1"/>
</dbReference>
<dbReference type="eggNOG" id="KOG1919">
    <property type="taxonomic scope" value="Eukaryota"/>
</dbReference>
<dbReference type="Pfam" id="PF00849">
    <property type="entry name" value="PseudoU_synth_2"/>
    <property type="match status" value="1"/>
</dbReference>
<feature type="domain" description="Pseudouridine synthase RsuA/RluA-like" evidence="2">
    <location>
        <begin position="194"/>
        <end position="385"/>
    </location>
</feature>
<dbReference type="PANTHER" id="PTHR21600">
    <property type="entry name" value="MITOCHONDRIAL RNA PSEUDOURIDINE SYNTHASE"/>
    <property type="match status" value="1"/>
</dbReference>
<evidence type="ECO:0000259" key="2">
    <source>
        <dbReference type="Pfam" id="PF00849"/>
    </source>
</evidence>
<dbReference type="PANTHER" id="PTHR21600:SF40">
    <property type="entry name" value="PSEUDOURIDYLATE SYNTHASE RPUSD2"/>
    <property type="match status" value="1"/>
</dbReference>
<dbReference type="InParanoid" id="M4C5T8"/>
<protein>
    <recommendedName>
        <fullName evidence="2">Pseudouridine synthase RsuA/RluA-like domain-containing protein</fullName>
    </recommendedName>
</protein>